<feature type="region of interest" description="Disordered" evidence="1">
    <location>
        <begin position="22"/>
        <end position="52"/>
    </location>
</feature>
<comment type="caution">
    <text evidence="2">The sequence shown here is derived from an EMBL/GenBank/DDBJ whole genome shotgun (WGS) entry which is preliminary data.</text>
</comment>
<protein>
    <submittedName>
        <fullName evidence="2">Uncharacterized protein</fullName>
    </submittedName>
</protein>
<reference evidence="2 3" key="1">
    <citation type="submission" date="2019-04" db="EMBL/GenBank/DDBJ databases">
        <title>Annotation for the trematode Fasciola gigantica.</title>
        <authorList>
            <person name="Choi Y.-J."/>
        </authorList>
    </citation>
    <scope>NUCLEOTIDE SEQUENCE [LARGE SCALE GENOMIC DNA]</scope>
    <source>
        <strain evidence="2">Uganda_cow_1</strain>
    </source>
</reference>
<feature type="region of interest" description="Disordered" evidence="1">
    <location>
        <begin position="261"/>
        <end position="292"/>
    </location>
</feature>
<dbReference type="AlphaFoldDB" id="A0A504YXI3"/>
<feature type="compositionally biased region" description="Low complexity" evidence="1">
    <location>
        <begin position="41"/>
        <end position="51"/>
    </location>
</feature>
<accession>A0A504YXI3</accession>
<feature type="compositionally biased region" description="Polar residues" evidence="1">
    <location>
        <begin position="264"/>
        <end position="280"/>
    </location>
</feature>
<proteinExistence type="predicted"/>
<organism evidence="2 3">
    <name type="scientific">Fasciola gigantica</name>
    <name type="common">Giant liver fluke</name>
    <dbReference type="NCBI Taxonomy" id="46835"/>
    <lineage>
        <taxon>Eukaryota</taxon>
        <taxon>Metazoa</taxon>
        <taxon>Spiralia</taxon>
        <taxon>Lophotrochozoa</taxon>
        <taxon>Platyhelminthes</taxon>
        <taxon>Trematoda</taxon>
        <taxon>Digenea</taxon>
        <taxon>Plagiorchiida</taxon>
        <taxon>Echinostomata</taxon>
        <taxon>Echinostomatoidea</taxon>
        <taxon>Fasciolidae</taxon>
        <taxon>Fasciola</taxon>
    </lineage>
</organism>
<gene>
    <name evidence="2" type="ORF">FGIG_10297</name>
</gene>
<dbReference type="Proteomes" id="UP000316759">
    <property type="component" value="Unassembled WGS sequence"/>
</dbReference>
<keyword evidence="3" id="KW-1185">Reference proteome</keyword>
<name>A0A504YXI3_FASGI</name>
<evidence type="ECO:0000313" key="3">
    <source>
        <dbReference type="Proteomes" id="UP000316759"/>
    </source>
</evidence>
<sequence>MFLSSSLASAFEAINPQTLAPTDLSGSGFPDHSSVTTDGPSESLSSTSYSESVHKESVTEADQYRFSSDTVAASTPSNLYRTKLRREHLEQIRLEWACHPDNIVAHLSNHRRLGTPAVIRNHRRQKYLSLGLNNSDDQNSSFNIIVELFVSIQYWHLHGHFSDQKSPSALAVPICDHSQKVTVLLGSIDFTSYRSKYQSVLLAEPTEFGTHTSSYVLDSSTTSSTTITILTTSTDSSCYNPHYAAKRAYCKMVTDDSDIKPNLASGQRLPQQSDYSVSESTEGRSKSNRPSNPVAGAAVILAATAATIVAEPGSSDQLIPV</sequence>
<evidence type="ECO:0000313" key="2">
    <source>
        <dbReference type="EMBL" id="TPP65086.1"/>
    </source>
</evidence>
<evidence type="ECO:0000256" key="1">
    <source>
        <dbReference type="SAM" id="MobiDB-lite"/>
    </source>
</evidence>
<dbReference type="EMBL" id="SUNJ01003645">
    <property type="protein sequence ID" value="TPP65086.1"/>
    <property type="molecule type" value="Genomic_DNA"/>
</dbReference>